<proteinExistence type="predicted"/>
<sequence length="85" mass="8865">MTKISTRERPFLYPVAQVATAPAAASGYLKSPKALAELAEVATGLSHAEVARAVSDAIEEAVMHDQDTVAVDAVGDRLLACLKEG</sequence>
<organism evidence="1 2">
    <name type="scientific">Piscinibacter gummiphilus</name>
    <dbReference type="NCBI Taxonomy" id="946333"/>
    <lineage>
        <taxon>Bacteria</taxon>
        <taxon>Pseudomonadati</taxon>
        <taxon>Pseudomonadota</taxon>
        <taxon>Betaproteobacteria</taxon>
        <taxon>Burkholderiales</taxon>
        <taxon>Sphaerotilaceae</taxon>
        <taxon>Piscinibacter</taxon>
    </lineage>
</organism>
<evidence type="ECO:0000313" key="1">
    <source>
        <dbReference type="EMBL" id="WOB11316.1"/>
    </source>
</evidence>
<dbReference type="Proteomes" id="UP001303946">
    <property type="component" value="Plasmid unnamed2"/>
</dbReference>
<evidence type="ECO:0000313" key="2">
    <source>
        <dbReference type="Proteomes" id="UP001303946"/>
    </source>
</evidence>
<protein>
    <submittedName>
        <fullName evidence="1">Uncharacterized protein</fullName>
    </submittedName>
</protein>
<keyword evidence="2" id="KW-1185">Reference proteome</keyword>
<keyword evidence="1" id="KW-0614">Plasmid</keyword>
<reference evidence="1 2" key="1">
    <citation type="submission" date="2023-10" db="EMBL/GenBank/DDBJ databases">
        <title>Bacteria for the degradation of biodegradable plastic PBAT(Polybutylene adipate terephthalate).</title>
        <authorList>
            <person name="Weon H.-Y."/>
            <person name="Yeon J."/>
        </authorList>
    </citation>
    <scope>NUCLEOTIDE SEQUENCE [LARGE SCALE GENOMIC DNA]</scope>
    <source>
        <strain evidence="1 2">SBD 7-3</strain>
        <plasmid evidence="1 2">unnamed2</plasmid>
    </source>
</reference>
<dbReference type="RefSeq" id="WP_316704568.1">
    <property type="nucleotide sequence ID" value="NZ_CP136338.1"/>
</dbReference>
<geneLocation type="plasmid" evidence="1 2">
    <name>unnamed2</name>
</geneLocation>
<name>A0ABZ0D3E6_9BURK</name>
<dbReference type="EMBL" id="CP136338">
    <property type="protein sequence ID" value="WOB11316.1"/>
    <property type="molecule type" value="Genomic_DNA"/>
</dbReference>
<accession>A0ABZ0D3E6</accession>
<gene>
    <name evidence="1" type="ORF">RXV79_27925</name>
</gene>